<organism evidence="1 2">
    <name type="scientific">Cotesia glomerata</name>
    <name type="common">Lepidopteran parasitic wasp</name>
    <name type="synonym">Apanteles glomeratus</name>
    <dbReference type="NCBI Taxonomy" id="32391"/>
    <lineage>
        <taxon>Eukaryota</taxon>
        <taxon>Metazoa</taxon>
        <taxon>Ecdysozoa</taxon>
        <taxon>Arthropoda</taxon>
        <taxon>Hexapoda</taxon>
        <taxon>Insecta</taxon>
        <taxon>Pterygota</taxon>
        <taxon>Neoptera</taxon>
        <taxon>Endopterygota</taxon>
        <taxon>Hymenoptera</taxon>
        <taxon>Apocrita</taxon>
        <taxon>Ichneumonoidea</taxon>
        <taxon>Braconidae</taxon>
        <taxon>Microgastrinae</taxon>
        <taxon>Cotesia</taxon>
    </lineage>
</organism>
<evidence type="ECO:0000313" key="1">
    <source>
        <dbReference type="EMBL" id="KAH0549214.1"/>
    </source>
</evidence>
<accession>A0AAV7HVG3</accession>
<evidence type="ECO:0000313" key="2">
    <source>
        <dbReference type="Proteomes" id="UP000826195"/>
    </source>
</evidence>
<name>A0AAV7HVG3_COTGL</name>
<reference evidence="1 2" key="1">
    <citation type="journal article" date="2021" name="J. Hered.">
        <title>A chromosome-level genome assembly of the parasitoid wasp, Cotesia glomerata (Hymenoptera: Braconidae).</title>
        <authorList>
            <person name="Pinto B.J."/>
            <person name="Weis J.J."/>
            <person name="Gamble T."/>
            <person name="Ode P.J."/>
            <person name="Paul R."/>
            <person name="Zaspel J.M."/>
        </authorList>
    </citation>
    <scope>NUCLEOTIDE SEQUENCE [LARGE SCALE GENOMIC DNA]</scope>
    <source>
        <strain evidence="1">CgM1</strain>
    </source>
</reference>
<dbReference type="AlphaFoldDB" id="A0AAV7HVG3"/>
<proteinExistence type="predicted"/>
<gene>
    <name evidence="1" type="ORF">KQX54_007128</name>
</gene>
<comment type="caution">
    <text evidence="1">The sequence shown here is derived from an EMBL/GenBank/DDBJ whole genome shotgun (WGS) entry which is preliminary data.</text>
</comment>
<keyword evidence="2" id="KW-1185">Reference proteome</keyword>
<sequence>MEAGPRTGICPSGGQAGNVTAGQAQFIQAHDPALEAAPAEDGILFARVNVPELNVTKCLQFPKDQLVWDVKQQCLASLPKIVKNNSIVVTVHKVVFFCSLNPLTCMGYAIHLVRGLATDTPTHSSPSRVCSCAFACASRTTRPLSLALFTTWAYPWVPSTPLPPPFSM</sequence>
<protein>
    <submittedName>
        <fullName evidence="1">Uncharacterized protein</fullName>
    </submittedName>
</protein>
<dbReference type="EMBL" id="JAHXZJ010001864">
    <property type="protein sequence ID" value="KAH0549214.1"/>
    <property type="molecule type" value="Genomic_DNA"/>
</dbReference>
<dbReference type="Proteomes" id="UP000826195">
    <property type="component" value="Unassembled WGS sequence"/>
</dbReference>